<keyword evidence="9" id="KW-1185">Reference proteome</keyword>
<dbReference type="Proteomes" id="UP001362899">
    <property type="component" value="Unassembled WGS sequence"/>
</dbReference>
<evidence type="ECO:0000256" key="1">
    <source>
        <dbReference type="ARBA" id="ARBA00000707"/>
    </source>
</evidence>
<dbReference type="GO" id="GO:0006508">
    <property type="term" value="P:proteolysis"/>
    <property type="evidence" value="ECO:0007669"/>
    <property type="project" value="UniProtKB-KW"/>
</dbReference>
<dbReference type="GO" id="GO:0005829">
    <property type="term" value="C:cytosol"/>
    <property type="evidence" value="ECO:0007669"/>
    <property type="project" value="TreeGrafter"/>
</dbReference>
<sequence length="469" mass="53103">MKSNTVAEVPWFFDSNENDFYSTKGKCTEQASWVEEVFIPPLNVFTDEPSEVVPFIPFINSNDEIELVPVRYSDIVRSEKKTTEISKSSDAVEEIEDTRKYHSLYRVLLTHDLSSKVHTGARGLYNTNNMCFFNSMLQVLVHCPSLYALIQNIHENTRRSSNSENEVLDHFVAFAHNYGNVGDLKRAFNADALYNVVCKHPSFNIERNRQEDAQEFLSNLLDALENNFSKASPHEEDDKDALLQLRKRARDIKEASSRNSDEWVEVGQNHKPIETQHAGHQDLENPVQALFGGKFQSTLLKSGAKKASITTEPFSQIPLDISAEEVNSIQQAFDQMLKLEELTLDSAKATKSVKFLRVPPVLVANLKRFTMQMNGGNFEYGKINKKITIDSELKINCGFETIAYKPCGVVYHHGSSPDRGHYTADVQVGDQWYRIDDEQVVPVAEKMVIGESAPNNGTATAYIVFYTRK</sequence>
<comment type="catalytic activity">
    <reaction evidence="1">
        <text>Thiol-dependent hydrolysis of ester, thioester, amide, peptide and isopeptide bonds formed by the C-terminal Gly of ubiquitin (a 76-residue protein attached to proteins as an intracellular targeting signal).</text>
        <dbReference type="EC" id="3.4.19.12"/>
    </reaction>
</comment>
<dbReference type="GO" id="GO:0004843">
    <property type="term" value="F:cysteine-type deubiquitinase activity"/>
    <property type="evidence" value="ECO:0007669"/>
    <property type="project" value="UniProtKB-EC"/>
</dbReference>
<dbReference type="EMBL" id="BTGC01000003">
    <property type="protein sequence ID" value="GMM50875.1"/>
    <property type="molecule type" value="Genomic_DNA"/>
</dbReference>
<accession>A0AAV5RH67</accession>
<gene>
    <name evidence="8" type="ORF">DASB73_018330</name>
</gene>
<dbReference type="EC" id="3.4.19.12" evidence="2"/>
<evidence type="ECO:0000256" key="5">
    <source>
        <dbReference type="ARBA" id="ARBA00022801"/>
    </source>
</evidence>
<organism evidence="8 9">
    <name type="scientific">Starmerella bacillaris</name>
    <name type="common">Yeast</name>
    <name type="synonym">Candida zemplinina</name>
    <dbReference type="NCBI Taxonomy" id="1247836"/>
    <lineage>
        <taxon>Eukaryota</taxon>
        <taxon>Fungi</taxon>
        <taxon>Dikarya</taxon>
        <taxon>Ascomycota</taxon>
        <taxon>Saccharomycotina</taxon>
        <taxon>Dipodascomycetes</taxon>
        <taxon>Dipodascales</taxon>
        <taxon>Trichomonascaceae</taxon>
        <taxon>Starmerella</taxon>
    </lineage>
</organism>
<dbReference type="GO" id="GO:0005634">
    <property type="term" value="C:nucleus"/>
    <property type="evidence" value="ECO:0007669"/>
    <property type="project" value="TreeGrafter"/>
</dbReference>
<reference evidence="8 9" key="1">
    <citation type="journal article" date="2023" name="Elife">
        <title>Identification of key yeast species and microbe-microbe interactions impacting larval growth of Drosophila in the wild.</title>
        <authorList>
            <person name="Mure A."/>
            <person name="Sugiura Y."/>
            <person name="Maeda R."/>
            <person name="Honda K."/>
            <person name="Sakurai N."/>
            <person name="Takahashi Y."/>
            <person name="Watada M."/>
            <person name="Katoh T."/>
            <person name="Gotoh A."/>
            <person name="Gotoh Y."/>
            <person name="Taniguchi I."/>
            <person name="Nakamura K."/>
            <person name="Hayashi T."/>
            <person name="Katayama T."/>
            <person name="Uemura T."/>
            <person name="Hattori Y."/>
        </authorList>
    </citation>
    <scope>NUCLEOTIDE SEQUENCE [LARGE SCALE GENOMIC DNA]</scope>
    <source>
        <strain evidence="8 9">SB-73</strain>
    </source>
</reference>
<feature type="domain" description="USP" evidence="7">
    <location>
        <begin position="122"/>
        <end position="469"/>
    </location>
</feature>
<keyword evidence="5" id="KW-0378">Hydrolase</keyword>
<evidence type="ECO:0000259" key="7">
    <source>
        <dbReference type="PROSITE" id="PS50235"/>
    </source>
</evidence>
<keyword evidence="6" id="KW-0788">Thiol protease</keyword>
<dbReference type="PANTHER" id="PTHR24006:SF687">
    <property type="entry name" value="UBIQUITIN CARBOXYL-TERMINAL HYDROLASE 10"/>
    <property type="match status" value="1"/>
</dbReference>
<dbReference type="Gene3D" id="3.90.70.10">
    <property type="entry name" value="Cysteine proteinases"/>
    <property type="match status" value="1"/>
</dbReference>
<proteinExistence type="predicted"/>
<dbReference type="PANTHER" id="PTHR24006">
    <property type="entry name" value="UBIQUITIN CARBOXYL-TERMINAL HYDROLASE"/>
    <property type="match status" value="1"/>
</dbReference>
<keyword evidence="3 8" id="KW-0645">Protease</keyword>
<protein>
    <recommendedName>
        <fullName evidence="2">ubiquitinyl hydrolase 1</fullName>
        <ecNumber evidence="2">3.4.19.12</ecNumber>
    </recommendedName>
</protein>
<dbReference type="Pfam" id="PF00443">
    <property type="entry name" value="UCH"/>
    <property type="match status" value="1"/>
</dbReference>
<evidence type="ECO:0000256" key="2">
    <source>
        <dbReference type="ARBA" id="ARBA00012759"/>
    </source>
</evidence>
<evidence type="ECO:0000256" key="4">
    <source>
        <dbReference type="ARBA" id="ARBA00022786"/>
    </source>
</evidence>
<dbReference type="InterPro" id="IPR001394">
    <property type="entry name" value="Peptidase_C19_UCH"/>
</dbReference>
<dbReference type="PROSITE" id="PS50235">
    <property type="entry name" value="USP_3"/>
    <property type="match status" value="1"/>
</dbReference>
<dbReference type="InterPro" id="IPR028889">
    <property type="entry name" value="USP"/>
</dbReference>
<dbReference type="GO" id="GO:0016579">
    <property type="term" value="P:protein deubiquitination"/>
    <property type="evidence" value="ECO:0007669"/>
    <property type="project" value="InterPro"/>
</dbReference>
<keyword evidence="4" id="KW-0833">Ubl conjugation pathway</keyword>
<evidence type="ECO:0000256" key="3">
    <source>
        <dbReference type="ARBA" id="ARBA00022670"/>
    </source>
</evidence>
<dbReference type="InterPro" id="IPR050164">
    <property type="entry name" value="Peptidase_C19"/>
</dbReference>
<comment type="caution">
    <text evidence="8">The sequence shown here is derived from an EMBL/GenBank/DDBJ whole genome shotgun (WGS) entry which is preliminary data.</text>
</comment>
<name>A0AAV5RH67_STABA</name>
<dbReference type="SUPFAM" id="SSF54001">
    <property type="entry name" value="Cysteine proteinases"/>
    <property type="match status" value="1"/>
</dbReference>
<evidence type="ECO:0000313" key="8">
    <source>
        <dbReference type="EMBL" id="GMM50875.1"/>
    </source>
</evidence>
<dbReference type="InterPro" id="IPR038765">
    <property type="entry name" value="Papain-like_cys_pep_sf"/>
</dbReference>
<evidence type="ECO:0000256" key="6">
    <source>
        <dbReference type="ARBA" id="ARBA00022807"/>
    </source>
</evidence>
<dbReference type="AlphaFoldDB" id="A0AAV5RH67"/>
<evidence type="ECO:0000313" key="9">
    <source>
        <dbReference type="Proteomes" id="UP001362899"/>
    </source>
</evidence>